<dbReference type="Proteomes" id="UP000863257">
    <property type="component" value="Unassembled WGS sequence"/>
</dbReference>
<sequence length="384" mass="43481">MKDLFYLTQFSIGDTYVQADVESLTAMDNTQIQIVEDTTLISSEFCLFEFKETKRDPNGVASYYKLTSVTQNKPLVSGAKVIMCCAGPENAWKQGDIVQIYAHKSCGNRIEEGSWWGIHNGTLMDLGCIENFIGIESPLKGVVFNNKMNAYFHELTSIEQSDLQKVISIFQRKLSDKEKLSVTVSNTAGVVLTVLDMSLPLGSDRRKLAIPYLPTVDTFGYKEMGEYYCKCEEWEDIAAKLFEDPNTFNFSVPIKREKVFCSNLAIKGGQAIDHKGEKHEITYSNNSFIVTKCGEKEHCFKLDGRELADQVTKQLTSPVKIKCSIPHYICYNMNTLKIVACADGSQIYRTEEAKAEHNEIINTSHPMHSELLKSLGFENRHWYE</sequence>
<accession>A0A8H9N206</accession>
<reference evidence="1" key="1">
    <citation type="journal article" date="2018" name="Genome Biol.">
        <title>SKESA: strategic k-mer extension for scrupulous assemblies.</title>
        <authorList>
            <person name="Souvorov A."/>
            <person name="Agarwala R."/>
            <person name="Lipman D.J."/>
        </authorList>
    </citation>
    <scope>NUCLEOTIDE SEQUENCE</scope>
    <source>
        <strain evidence="1">BCW_3452</strain>
    </source>
</reference>
<evidence type="ECO:0000313" key="1">
    <source>
        <dbReference type="EMBL" id="HAS8541294.1"/>
    </source>
</evidence>
<comment type="caution">
    <text evidence="1">The sequence shown here is derived from an EMBL/GenBank/DDBJ whole genome shotgun (WGS) entry which is preliminary data.</text>
</comment>
<gene>
    <name evidence="1" type="ORF">I7730_16040</name>
</gene>
<proteinExistence type="predicted"/>
<dbReference type="AlphaFoldDB" id="A0A8H9N206"/>
<organism evidence="1">
    <name type="scientific">Vibrio vulnificus</name>
    <dbReference type="NCBI Taxonomy" id="672"/>
    <lineage>
        <taxon>Bacteria</taxon>
        <taxon>Pseudomonadati</taxon>
        <taxon>Pseudomonadota</taxon>
        <taxon>Gammaproteobacteria</taxon>
        <taxon>Vibrionales</taxon>
        <taxon>Vibrionaceae</taxon>
        <taxon>Vibrio</taxon>
    </lineage>
</organism>
<protein>
    <submittedName>
        <fullName evidence="1">Uncharacterized protein</fullName>
    </submittedName>
</protein>
<reference evidence="1" key="2">
    <citation type="submission" date="2019-01" db="EMBL/GenBank/DDBJ databases">
        <authorList>
            <consortium name="NCBI Pathogen Detection Project"/>
        </authorList>
    </citation>
    <scope>NUCLEOTIDE SEQUENCE</scope>
    <source>
        <strain evidence="1">BCW_3452</strain>
    </source>
</reference>
<dbReference type="EMBL" id="DACRBY010000020">
    <property type="protein sequence ID" value="HAS8541294.1"/>
    <property type="molecule type" value="Genomic_DNA"/>
</dbReference>
<name>A0A8H9N206_VIBVL</name>